<keyword evidence="4" id="KW-0804">Transcription</keyword>
<dbReference type="Gene3D" id="1.10.10.60">
    <property type="entry name" value="Homeodomain-like"/>
    <property type="match status" value="2"/>
</dbReference>
<feature type="domain" description="HTH araC/xylS-type" evidence="5">
    <location>
        <begin position="198"/>
        <end position="296"/>
    </location>
</feature>
<evidence type="ECO:0000256" key="3">
    <source>
        <dbReference type="ARBA" id="ARBA00023159"/>
    </source>
</evidence>
<dbReference type="Gene3D" id="2.60.120.10">
    <property type="entry name" value="Jelly Rolls"/>
    <property type="match status" value="1"/>
</dbReference>
<dbReference type="PROSITE" id="PS01124">
    <property type="entry name" value="HTH_ARAC_FAMILY_2"/>
    <property type="match status" value="1"/>
</dbReference>
<dbReference type="InterPro" id="IPR009057">
    <property type="entry name" value="Homeodomain-like_sf"/>
</dbReference>
<dbReference type="SMART" id="SM00342">
    <property type="entry name" value="HTH_ARAC"/>
    <property type="match status" value="1"/>
</dbReference>
<evidence type="ECO:0000256" key="4">
    <source>
        <dbReference type="ARBA" id="ARBA00023163"/>
    </source>
</evidence>
<reference evidence="6 7" key="1">
    <citation type="submission" date="2019-05" db="EMBL/GenBank/DDBJ databases">
        <authorList>
            <person name="Narsing Rao M.P."/>
            <person name="Li W.J."/>
        </authorList>
    </citation>
    <scope>NUCLEOTIDE SEQUENCE [LARGE SCALE GENOMIC DNA]</scope>
    <source>
        <strain evidence="6 7">SYSU_K30003</strain>
    </source>
</reference>
<keyword evidence="7" id="KW-1185">Reference proteome</keyword>
<dbReference type="GO" id="GO:0043565">
    <property type="term" value="F:sequence-specific DNA binding"/>
    <property type="evidence" value="ECO:0007669"/>
    <property type="project" value="InterPro"/>
</dbReference>
<dbReference type="InterPro" id="IPR050204">
    <property type="entry name" value="AraC_XylS_family_regulators"/>
</dbReference>
<protein>
    <submittedName>
        <fullName evidence="6">AraC family transcriptional regulator</fullName>
    </submittedName>
</protein>
<dbReference type="GO" id="GO:0003700">
    <property type="term" value="F:DNA-binding transcription factor activity"/>
    <property type="evidence" value="ECO:0007669"/>
    <property type="project" value="InterPro"/>
</dbReference>
<keyword evidence="3" id="KW-0010">Activator</keyword>
<sequence>MLQFHHRIDLQRTMKGALSKMKQGAYAFRYAEAVPFLRLDSIGWQYTDDPGYGHHGMTRPDRGHVIFQYTLSGEGKLRYGGETWSVPPGSGILVTVPGDYRYYWEKDSGAPWEFLWINMAGEDAARLAERIRERHGPVVRLSPRSRAIRRGWELYRTVSEDRVTDAVELSTQAYGFLVSMLEQEAADAPAPDLPAPLRKATRLMKERFREPLGLEEIAAHSGVSAAYLCRLFQSRLGVSPLEYMRRRRVEAAVTLLRRTDESVSRIGELCGFESPSYFGKVFRQYLGLSPRQFRNDTNDHPYETLFLE</sequence>
<dbReference type="InterPro" id="IPR018060">
    <property type="entry name" value="HTH_AraC"/>
</dbReference>
<dbReference type="EMBL" id="VCIW01000001">
    <property type="protein sequence ID" value="TLS54275.1"/>
    <property type="molecule type" value="Genomic_DNA"/>
</dbReference>
<dbReference type="InterPro" id="IPR014710">
    <property type="entry name" value="RmlC-like_jellyroll"/>
</dbReference>
<evidence type="ECO:0000313" key="7">
    <source>
        <dbReference type="Proteomes" id="UP000309676"/>
    </source>
</evidence>
<keyword evidence="1" id="KW-0805">Transcription regulation</keyword>
<organism evidence="6 7">
    <name type="scientific">Paenibacillus antri</name>
    <dbReference type="NCBI Taxonomy" id="2582848"/>
    <lineage>
        <taxon>Bacteria</taxon>
        <taxon>Bacillati</taxon>
        <taxon>Bacillota</taxon>
        <taxon>Bacilli</taxon>
        <taxon>Bacillales</taxon>
        <taxon>Paenibacillaceae</taxon>
        <taxon>Paenibacillus</taxon>
    </lineage>
</organism>
<dbReference type="InterPro" id="IPR020449">
    <property type="entry name" value="Tscrpt_reg_AraC-type_HTH"/>
</dbReference>
<dbReference type="AlphaFoldDB" id="A0A5R9GPL9"/>
<keyword evidence="2" id="KW-0238">DNA-binding</keyword>
<dbReference type="Proteomes" id="UP000309676">
    <property type="component" value="Unassembled WGS sequence"/>
</dbReference>
<dbReference type="InterPro" id="IPR003313">
    <property type="entry name" value="AraC-bd"/>
</dbReference>
<name>A0A5R9GPL9_9BACL</name>
<evidence type="ECO:0000259" key="5">
    <source>
        <dbReference type="PROSITE" id="PS01124"/>
    </source>
</evidence>
<dbReference type="PRINTS" id="PR00032">
    <property type="entry name" value="HTHARAC"/>
</dbReference>
<evidence type="ECO:0000256" key="1">
    <source>
        <dbReference type="ARBA" id="ARBA00023015"/>
    </source>
</evidence>
<proteinExistence type="predicted"/>
<dbReference type="SUPFAM" id="SSF51215">
    <property type="entry name" value="Regulatory protein AraC"/>
    <property type="match status" value="1"/>
</dbReference>
<dbReference type="PROSITE" id="PS00041">
    <property type="entry name" value="HTH_ARAC_FAMILY_1"/>
    <property type="match status" value="1"/>
</dbReference>
<dbReference type="Pfam" id="PF12833">
    <property type="entry name" value="HTH_18"/>
    <property type="match status" value="1"/>
</dbReference>
<dbReference type="PANTHER" id="PTHR46796:SF6">
    <property type="entry name" value="ARAC SUBFAMILY"/>
    <property type="match status" value="1"/>
</dbReference>
<dbReference type="SUPFAM" id="SSF46689">
    <property type="entry name" value="Homeodomain-like"/>
    <property type="match status" value="2"/>
</dbReference>
<gene>
    <name evidence="6" type="ORF">FE782_02720</name>
</gene>
<dbReference type="PANTHER" id="PTHR46796">
    <property type="entry name" value="HTH-TYPE TRANSCRIPTIONAL ACTIVATOR RHAS-RELATED"/>
    <property type="match status" value="1"/>
</dbReference>
<evidence type="ECO:0000313" key="6">
    <source>
        <dbReference type="EMBL" id="TLS54275.1"/>
    </source>
</evidence>
<evidence type="ECO:0000256" key="2">
    <source>
        <dbReference type="ARBA" id="ARBA00023125"/>
    </source>
</evidence>
<comment type="caution">
    <text evidence="6">The sequence shown here is derived from an EMBL/GenBank/DDBJ whole genome shotgun (WGS) entry which is preliminary data.</text>
</comment>
<dbReference type="InterPro" id="IPR037923">
    <property type="entry name" value="HTH-like"/>
</dbReference>
<dbReference type="Pfam" id="PF02311">
    <property type="entry name" value="AraC_binding"/>
    <property type="match status" value="1"/>
</dbReference>
<accession>A0A5R9GPL9</accession>
<dbReference type="InterPro" id="IPR018062">
    <property type="entry name" value="HTH_AraC-typ_CS"/>
</dbReference>